<name>A0A8C5MYL2_9ANUR</name>
<evidence type="ECO:0000313" key="7">
    <source>
        <dbReference type="Proteomes" id="UP000694569"/>
    </source>
</evidence>
<sequence>SCFIIRPRQIMYPLLLAMAVVKGFAPSHFLEDFITEHKIVINFWNYLDRMSIYRTLLNATSSYIYKTESKIMRNVLWGLPLQHGWQYQTGRLGDTANVNNTKQQSLDPTISPRSWWACMNYYLCAIPFLGAVDAGLFNNFPHEIELTQPEEFPSDFCSGVTDCKISCPEAMAQWKAFFENSRQVAEQSSLNNSEEEGIVSLMWKAHVESIRIALPICSKRLNYLSAPERNFGRNWAKAVEFLAAAYFPTDFESVNNFQMYLPPRRLKEGDKAPNIADFGMEQNRIVFALDWLNKANIFSVGHLLQLWKKAMCSEEGRAAGRRLMQNMVDDSKFGLRNMIAIITELTKNFKCEG</sequence>
<keyword evidence="5" id="KW-0325">Glycoprotein</keyword>
<proteinExistence type="inferred from homology"/>
<dbReference type="AlphaFoldDB" id="A0A8C5MYL2"/>
<keyword evidence="7" id="KW-1185">Reference proteome</keyword>
<dbReference type="Proteomes" id="UP000694569">
    <property type="component" value="Unplaced"/>
</dbReference>
<keyword evidence="4" id="KW-0732">Signal</keyword>
<evidence type="ECO:0000256" key="5">
    <source>
        <dbReference type="ARBA" id="ARBA00023180"/>
    </source>
</evidence>
<dbReference type="InterPro" id="IPR008499">
    <property type="entry name" value="Leg1"/>
</dbReference>
<comment type="similarity">
    <text evidence="2">Belongs to the LEG1 family.</text>
</comment>
<evidence type="ECO:0000256" key="1">
    <source>
        <dbReference type="ARBA" id="ARBA00004613"/>
    </source>
</evidence>
<evidence type="ECO:0000256" key="4">
    <source>
        <dbReference type="ARBA" id="ARBA00022729"/>
    </source>
</evidence>
<dbReference type="Pfam" id="PF05612">
    <property type="entry name" value="Leg1"/>
    <property type="match status" value="1"/>
</dbReference>
<accession>A0A8C5MYL2</accession>
<evidence type="ECO:0000256" key="2">
    <source>
        <dbReference type="ARBA" id="ARBA00009122"/>
    </source>
</evidence>
<dbReference type="OrthoDB" id="17046at2759"/>
<evidence type="ECO:0000313" key="6">
    <source>
        <dbReference type="Ensembl" id="ENSLLEP00000020969.1"/>
    </source>
</evidence>
<evidence type="ECO:0000256" key="3">
    <source>
        <dbReference type="ARBA" id="ARBA00022525"/>
    </source>
</evidence>
<dbReference type="PANTHER" id="PTHR18820">
    <property type="entry name" value="LEG1"/>
    <property type="match status" value="1"/>
</dbReference>
<keyword evidence="3" id="KW-0964">Secreted</keyword>
<dbReference type="Ensembl" id="ENSLLET00000021784.1">
    <property type="protein sequence ID" value="ENSLLEP00000020969.1"/>
    <property type="gene ID" value="ENSLLEG00000013139.1"/>
</dbReference>
<reference evidence="6" key="1">
    <citation type="submission" date="2025-08" db="UniProtKB">
        <authorList>
            <consortium name="Ensembl"/>
        </authorList>
    </citation>
    <scope>IDENTIFICATION</scope>
</reference>
<reference evidence="6" key="2">
    <citation type="submission" date="2025-09" db="UniProtKB">
        <authorList>
            <consortium name="Ensembl"/>
        </authorList>
    </citation>
    <scope>IDENTIFICATION</scope>
</reference>
<dbReference type="GO" id="GO:0005615">
    <property type="term" value="C:extracellular space"/>
    <property type="evidence" value="ECO:0007669"/>
    <property type="project" value="TreeGrafter"/>
</dbReference>
<gene>
    <name evidence="6" type="primary">C6orf58</name>
</gene>
<dbReference type="PANTHER" id="PTHR18820:SF1">
    <property type="entry name" value="PROTEIN LEG1 HOMOLOG"/>
    <property type="match status" value="1"/>
</dbReference>
<protein>
    <submittedName>
        <fullName evidence="6">Chromosome 6 open reading frame 58</fullName>
    </submittedName>
</protein>
<dbReference type="GeneTree" id="ENSGT00390000004904"/>
<comment type="subcellular location">
    <subcellularLocation>
        <location evidence="1">Secreted</location>
    </subcellularLocation>
</comment>
<organism evidence="6 7">
    <name type="scientific">Leptobrachium leishanense</name>
    <name type="common">Leishan spiny toad</name>
    <dbReference type="NCBI Taxonomy" id="445787"/>
    <lineage>
        <taxon>Eukaryota</taxon>
        <taxon>Metazoa</taxon>
        <taxon>Chordata</taxon>
        <taxon>Craniata</taxon>
        <taxon>Vertebrata</taxon>
        <taxon>Euteleostomi</taxon>
        <taxon>Amphibia</taxon>
        <taxon>Batrachia</taxon>
        <taxon>Anura</taxon>
        <taxon>Pelobatoidea</taxon>
        <taxon>Megophryidae</taxon>
        <taxon>Leptobrachium</taxon>
    </lineage>
</organism>